<dbReference type="PANTHER" id="PTHR45528:SF1">
    <property type="entry name" value="SENSOR HISTIDINE KINASE CPXA"/>
    <property type="match status" value="1"/>
</dbReference>
<keyword evidence="10" id="KW-0067">ATP-binding</keyword>
<name>A0A841Q857_9BACI</name>
<organism evidence="17 18">
    <name type="scientific">Salirhabdus euzebyi</name>
    <dbReference type="NCBI Taxonomy" id="394506"/>
    <lineage>
        <taxon>Bacteria</taxon>
        <taxon>Bacillati</taxon>
        <taxon>Bacillota</taxon>
        <taxon>Bacilli</taxon>
        <taxon>Bacillales</taxon>
        <taxon>Bacillaceae</taxon>
        <taxon>Salirhabdus</taxon>
    </lineage>
</organism>
<dbReference type="InterPro" id="IPR003594">
    <property type="entry name" value="HATPase_dom"/>
</dbReference>
<feature type="transmembrane region" description="Helical" evidence="14">
    <location>
        <begin position="12"/>
        <end position="36"/>
    </location>
</feature>
<dbReference type="PROSITE" id="PS50109">
    <property type="entry name" value="HIS_KIN"/>
    <property type="match status" value="1"/>
</dbReference>
<evidence type="ECO:0000256" key="10">
    <source>
        <dbReference type="ARBA" id="ARBA00022840"/>
    </source>
</evidence>
<evidence type="ECO:0000256" key="12">
    <source>
        <dbReference type="ARBA" id="ARBA00023012"/>
    </source>
</evidence>
<keyword evidence="13 14" id="KW-0472">Membrane</keyword>
<dbReference type="EMBL" id="JACHGH010000009">
    <property type="protein sequence ID" value="MBB6454477.1"/>
    <property type="molecule type" value="Genomic_DNA"/>
</dbReference>
<dbReference type="AlphaFoldDB" id="A0A841Q857"/>
<dbReference type="GO" id="GO:0005886">
    <property type="term" value="C:plasma membrane"/>
    <property type="evidence" value="ECO:0007669"/>
    <property type="project" value="UniProtKB-SubCell"/>
</dbReference>
<keyword evidence="7 14" id="KW-0812">Transmembrane</keyword>
<keyword evidence="4" id="KW-1003">Cell membrane</keyword>
<dbReference type="CDD" id="cd06225">
    <property type="entry name" value="HAMP"/>
    <property type="match status" value="1"/>
</dbReference>
<dbReference type="FunFam" id="3.30.565.10:FF:000006">
    <property type="entry name" value="Sensor histidine kinase WalK"/>
    <property type="match status" value="1"/>
</dbReference>
<evidence type="ECO:0000256" key="3">
    <source>
        <dbReference type="ARBA" id="ARBA00012438"/>
    </source>
</evidence>
<dbReference type="CDD" id="cd00075">
    <property type="entry name" value="HATPase"/>
    <property type="match status" value="1"/>
</dbReference>
<evidence type="ECO:0000259" key="16">
    <source>
        <dbReference type="PROSITE" id="PS50885"/>
    </source>
</evidence>
<evidence type="ECO:0000256" key="7">
    <source>
        <dbReference type="ARBA" id="ARBA00022692"/>
    </source>
</evidence>
<feature type="transmembrane region" description="Helical" evidence="14">
    <location>
        <begin position="159"/>
        <end position="185"/>
    </location>
</feature>
<evidence type="ECO:0000256" key="14">
    <source>
        <dbReference type="SAM" id="Phobius"/>
    </source>
</evidence>
<evidence type="ECO:0000256" key="6">
    <source>
        <dbReference type="ARBA" id="ARBA00022679"/>
    </source>
</evidence>
<dbReference type="EC" id="2.7.13.3" evidence="3"/>
<evidence type="ECO:0000313" key="18">
    <source>
        <dbReference type="Proteomes" id="UP000581688"/>
    </source>
</evidence>
<keyword evidence="5" id="KW-0597">Phosphoprotein</keyword>
<dbReference type="Proteomes" id="UP000581688">
    <property type="component" value="Unassembled WGS sequence"/>
</dbReference>
<keyword evidence="8" id="KW-0547">Nucleotide-binding</keyword>
<evidence type="ECO:0000256" key="13">
    <source>
        <dbReference type="ARBA" id="ARBA00023136"/>
    </source>
</evidence>
<comment type="catalytic activity">
    <reaction evidence="1">
        <text>ATP + protein L-histidine = ADP + protein N-phospho-L-histidine.</text>
        <dbReference type="EC" id="2.7.13.3"/>
    </reaction>
</comment>
<feature type="domain" description="HAMP" evidence="16">
    <location>
        <begin position="187"/>
        <end position="239"/>
    </location>
</feature>
<dbReference type="Gene3D" id="3.30.450.20">
    <property type="entry name" value="PAS domain"/>
    <property type="match status" value="1"/>
</dbReference>
<dbReference type="SUPFAM" id="SSF55874">
    <property type="entry name" value="ATPase domain of HSP90 chaperone/DNA topoisomerase II/histidine kinase"/>
    <property type="match status" value="1"/>
</dbReference>
<dbReference type="RefSeq" id="WP_174497040.1">
    <property type="nucleotide sequence ID" value="NZ_CADDWK010000011.1"/>
</dbReference>
<dbReference type="CDD" id="cd00082">
    <property type="entry name" value="HisKA"/>
    <property type="match status" value="1"/>
</dbReference>
<dbReference type="SMART" id="SM00387">
    <property type="entry name" value="HATPase_c"/>
    <property type="match status" value="1"/>
</dbReference>
<dbReference type="InterPro" id="IPR005467">
    <property type="entry name" value="His_kinase_dom"/>
</dbReference>
<keyword evidence="9 17" id="KW-0418">Kinase</keyword>
<keyword evidence="11 14" id="KW-1133">Transmembrane helix</keyword>
<proteinExistence type="predicted"/>
<dbReference type="Gene3D" id="1.10.287.130">
    <property type="match status" value="1"/>
</dbReference>
<sequence>MKKGIKRRIVWSYLLLIIFSVAVFEAVIISALMVYYTGGVKQTLRDQGAIFSSFYERDLIEGELENKAEQLLSQYNFTVNAQVQLIDTKGNILAENYSSNQKNILSLNDVKLAVNGKNGFLTSKKMDEKLLSVSYPLKSGNTTYGVIRLTTSMKQTNDILIQNSILLLIVGGIVICLAAALSLFLTNSITKPITTITRAAERIAAGNFQTRIEKVNEDEIGKLADTLNFMTKEVERHEQLKNEFIASISHDLRTPLTSVKGWAVTLQTLTDEEVFKEGLEIITNESDRLNEMLNDLLDLSSLTSGKLSFTYDTVVLHLLIKQVIFQMEPRAKRQNVKIIADLDESILHSKLDKNRLKQVFINIFDNALKFTPMGGRIVCRLKREENNAIIQLEDTGIGISDKDLPFVKEKFYKGQTPGSGSGLGLAICEEIIKAHQGTFKITSEASKGTLVEIVLPL</sequence>
<dbReference type="SUPFAM" id="SSF158472">
    <property type="entry name" value="HAMP domain-like"/>
    <property type="match status" value="1"/>
</dbReference>
<dbReference type="InterPro" id="IPR036890">
    <property type="entry name" value="HATPase_C_sf"/>
</dbReference>
<evidence type="ECO:0000256" key="2">
    <source>
        <dbReference type="ARBA" id="ARBA00004651"/>
    </source>
</evidence>
<keyword evidence="18" id="KW-1185">Reference proteome</keyword>
<dbReference type="Pfam" id="PF00672">
    <property type="entry name" value="HAMP"/>
    <property type="match status" value="1"/>
</dbReference>
<evidence type="ECO:0000256" key="11">
    <source>
        <dbReference type="ARBA" id="ARBA00022989"/>
    </source>
</evidence>
<comment type="subcellular location">
    <subcellularLocation>
        <location evidence="2">Cell membrane</location>
        <topology evidence="2">Multi-pass membrane protein</topology>
    </subcellularLocation>
</comment>
<dbReference type="SMART" id="SM00388">
    <property type="entry name" value="HisKA"/>
    <property type="match status" value="1"/>
</dbReference>
<dbReference type="Pfam" id="PF02518">
    <property type="entry name" value="HATPase_c"/>
    <property type="match status" value="1"/>
</dbReference>
<evidence type="ECO:0000256" key="8">
    <source>
        <dbReference type="ARBA" id="ARBA00022741"/>
    </source>
</evidence>
<dbReference type="InterPro" id="IPR004358">
    <property type="entry name" value="Sig_transdc_His_kin-like_C"/>
</dbReference>
<protein>
    <recommendedName>
        <fullName evidence="3">histidine kinase</fullName>
        <ecNumber evidence="3">2.7.13.3</ecNumber>
    </recommendedName>
</protein>
<evidence type="ECO:0000313" key="17">
    <source>
        <dbReference type="EMBL" id="MBB6454477.1"/>
    </source>
</evidence>
<dbReference type="FunFam" id="1.10.287.130:FF:000001">
    <property type="entry name" value="Two-component sensor histidine kinase"/>
    <property type="match status" value="1"/>
</dbReference>
<dbReference type="InterPro" id="IPR003661">
    <property type="entry name" value="HisK_dim/P_dom"/>
</dbReference>
<dbReference type="SMART" id="SM00304">
    <property type="entry name" value="HAMP"/>
    <property type="match status" value="1"/>
</dbReference>
<evidence type="ECO:0000259" key="15">
    <source>
        <dbReference type="PROSITE" id="PS50109"/>
    </source>
</evidence>
<dbReference type="Pfam" id="PF00512">
    <property type="entry name" value="HisKA"/>
    <property type="match status" value="1"/>
</dbReference>
<comment type="caution">
    <text evidence="17">The sequence shown here is derived from an EMBL/GenBank/DDBJ whole genome shotgun (WGS) entry which is preliminary data.</text>
</comment>
<evidence type="ECO:0000256" key="1">
    <source>
        <dbReference type="ARBA" id="ARBA00000085"/>
    </source>
</evidence>
<evidence type="ECO:0000256" key="4">
    <source>
        <dbReference type="ARBA" id="ARBA00022475"/>
    </source>
</evidence>
<dbReference type="PROSITE" id="PS50885">
    <property type="entry name" value="HAMP"/>
    <property type="match status" value="1"/>
</dbReference>
<evidence type="ECO:0000256" key="9">
    <source>
        <dbReference type="ARBA" id="ARBA00022777"/>
    </source>
</evidence>
<accession>A0A841Q857</accession>
<reference evidence="17 18" key="1">
    <citation type="submission" date="2020-08" db="EMBL/GenBank/DDBJ databases">
        <title>Genomic Encyclopedia of Type Strains, Phase IV (KMG-IV): sequencing the most valuable type-strain genomes for metagenomic binning, comparative biology and taxonomic classification.</title>
        <authorList>
            <person name="Goeker M."/>
        </authorList>
    </citation>
    <scope>NUCLEOTIDE SEQUENCE [LARGE SCALE GENOMIC DNA]</scope>
    <source>
        <strain evidence="17 18">DSM 19612</strain>
    </source>
</reference>
<evidence type="ECO:0000256" key="5">
    <source>
        <dbReference type="ARBA" id="ARBA00022553"/>
    </source>
</evidence>
<dbReference type="InterPro" id="IPR050398">
    <property type="entry name" value="HssS/ArlS-like"/>
</dbReference>
<dbReference type="InterPro" id="IPR036097">
    <property type="entry name" value="HisK_dim/P_sf"/>
</dbReference>
<gene>
    <name evidence="17" type="ORF">HNQ94_002959</name>
</gene>
<dbReference type="PANTHER" id="PTHR45528">
    <property type="entry name" value="SENSOR HISTIDINE KINASE CPXA"/>
    <property type="match status" value="1"/>
</dbReference>
<dbReference type="Gene3D" id="1.10.8.500">
    <property type="entry name" value="HAMP domain in histidine kinase"/>
    <property type="match status" value="1"/>
</dbReference>
<dbReference type="GO" id="GO:0005524">
    <property type="term" value="F:ATP binding"/>
    <property type="evidence" value="ECO:0007669"/>
    <property type="project" value="UniProtKB-KW"/>
</dbReference>
<dbReference type="SUPFAM" id="SSF47384">
    <property type="entry name" value="Homodimeric domain of signal transducing histidine kinase"/>
    <property type="match status" value="1"/>
</dbReference>
<keyword evidence="12" id="KW-0902">Two-component regulatory system</keyword>
<keyword evidence="6" id="KW-0808">Transferase</keyword>
<dbReference type="Gene3D" id="3.30.565.10">
    <property type="entry name" value="Histidine kinase-like ATPase, C-terminal domain"/>
    <property type="match status" value="1"/>
</dbReference>
<feature type="domain" description="Histidine kinase" evidence="15">
    <location>
        <begin position="247"/>
        <end position="457"/>
    </location>
</feature>
<dbReference type="InterPro" id="IPR003660">
    <property type="entry name" value="HAMP_dom"/>
</dbReference>
<dbReference type="PRINTS" id="PR00344">
    <property type="entry name" value="BCTRLSENSOR"/>
</dbReference>
<dbReference type="GO" id="GO:0000155">
    <property type="term" value="F:phosphorelay sensor kinase activity"/>
    <property type="evidence" value="ECO:0007669"/>
    <property type="project" value="InterPro"/>
</dbReference>